<evidence type="ECO:0000313" key="12">
    <source>
        <dbReference type="Proteomes" id="UP000596827"/>
    </source>
</evidence>
<gene>
    <name evidence="11" type="ORF">H8R02_29500</name>
</gene>
<dbReference type="GO" id="GO:0004130">
    <property type="term" value="F:cytochrome-c peroxidase activity"/>
    <property type="evidence" value="ECO:0007669"/>
    <property type="project" value="TreeGrafter"/>
</dbReference>
<dbReference type="Pfam" id="PF03150">
    <property type="entry name" value="CCP_MauG"/>
    <property type="match status" value="2"/>
</dbReference>
<sequence length="441" mass="46240">MKTPIRQSAALALVATLAACGGGGDAAPTALAAAPAPAAATTANPATAPTTAPTTTTTTTTAIATATTTAAAPAAPTAGTTSPATPAPLALSAAAAAYLNLDIANLANYTPQLPAYYDAQVAGTDNTPPTNPSSNAVATLGRVLFHDKRLSINNTVACASCHQQALGFSDSKRFSTGFSGNAFTTAHSMRIGNVRYFDPGTMFWDRRAATLEAQATQPIQNAVEMGFDAANGGLPALFTKMRSLPYYAELFTLAFGDATINEDRVQRALAQFQRAMVSTNSRWDTGFAQVFNPAQQNRGLNNDLPNFTAQENRGRQIFMGNNTNCSACHVPPTFALAANSRSNGLDAGETTVFKSPSLKNVGLSSNFMHDGRFSSLEQVVEHYNSGVQDGPALDNRLRGPGGQPRRLNLTDADKAALVAFLRTLSDPVLTADPRFSDPFRQ</sequence>
<reference evidence="11" key="1">
    <citation type="submission" date="2020-08" db="EMBL/GenBank/DDBJ databases">
        <title>Ramlibacter sp. GTP1 16S ribosomal RNA gene genome sequencing and assembly.</title>
        <authorList>
            <person name="Kang M."/>
        </authorList>
    </citation>
    <scope>NUCLEOTIDE SEQUENCE</scope>
    <source>
        <strain evidence="11">GTP1</strain>
    </source>
</reference>
<evidence type="ECO:0000256" key="5">
    <source>
        <dbReference type="ARBA" id="ARBA00023002"/>
    </source>
</evidence>
<evidence type="ECO:0000256" key="7">
    <source>
        <dbReference type="PROSITE-ProRule" id="PRU00433"/>
    </source>
</evidence>
<dbReference type="PANTHER" id="PTHR30600">
    <property type="entry name" value="CYTOCHROME C PEROXIDASE-RELATED"/>
    <property type="match status" value="1"/>
</dbReference>
<evidence type="ECO:0000256" key="1">
    <source>
        <dbReference type="ARBA" id="ARBA00004196"/>
    </source>
</evidence>
<feature type="chain" id="PRO_5037264466" evidence="9">
    <location>
        <begin position="27"/>
        <end position="441"/>
    </location>
</feature>
<dbReference type="Gene3D" id="1.10.760.10">
    <property type="entry name" value="Cytochrome c-like domain"/>
    <property type="match status" value="2"/>
</dbReference>
<dbReference type="PANTHER" id="PTHR30600:SF10">
    <property type="entry name" value="BLL6722 PROTEIN"/>
    <property type="match status" value="1"/>
</dbReference>
<organism evidence="11 12">
    <name type="scientific">Ramlibacter albus</name>
    <dbReference type="NCBI Taxonomy" id="2079448"/>
    <lineage>
        <taxon>Bacteria</taxon>
        <taxon>Pseudomonadati</taxon>
        <taxon>Pseudomonadota</taxon>
        <taxon>Betaproteobacteria</taxon>
        <taxon>Burkholderiales</taxon>
        <taxon>Comamonadaceae</taxon>
        <taxon>Ramlibacter</taxon>
    </lineage>
</organism>
<evidence type="ECO:0000256" key="6">
    <source>
        <dbReference type="ARBA" id="ARBA00023004"/>
    </source>
</evidence>
<keyword evidence="2 7" id="KW-0349">Heme</keyword>
<dbReference type="AlphaFoldDB" id="A0A923S5H7"/>
<keyword evidence="12" id="KW-1185">Reference proteome</keyword>
<dbReference type="InterPro" id="IPR004852">
    <property type="entry name" value="Di-haem_cyt_c_peroxidsae"/>
</dbReference>
<keyword evidence="6 7" id="KW-0408">Iron</keyword>
<dbReference type="GO" id="GO:0030313">
    <property type="term" value="C:cell envelope"/>
    <property type="evidence" value="ECO:0007669"/>
    <property type="project" value="UniProtKB-SubCell"/>
</dbReference>
<dbReference type="GO" id="GO:0046872">
    <property type="term" value="F:metal ion binding"/>
    <property type="evidence" value="ECO:0007669"/>
    <property type="project" value="UniProtKB-KW"/>
</dbReference>
<keyword evidence="4 9" id="KW-0732">Signal</keyword>
<dbReference type="RefSeq" id="WP_187085547.1">
    <property type="nucleotide sequence ID" value="NZ_JACORU010000020.1"/>
</dbReference>
<dbReference type="GO" id="GO:0020037">
    <property type="term" value="F:heme binding"/>
    <property type="evidence" value="ECO:0007669"/>
    <property type="project" value="InterPro"/>
</dbReference>
<proteinExistence type="predicted"/>
<accession>A0A923S5H7</accession>
<evidence type="ECO:0000256" key="2">
    <source>
        <dbReference type="ARBA" id="ARBA00022617"/>
    </source>
</evidence>
<dbReference type="Proteomes" id="UP000596827">
    <property type="component" value="Unassembled WGS sequence"/>
</dbReference>
<keyword evidence="3 7" id="KW-0479">Metal-binding</keyword>
<feature type="signal peptide" evidence="9">
    <location>
        <begin position="1"/>
        <end position="26"/>
    </location>
</feature>
<dbReference type="GO" id="GO:0009055">
    <property type="term" value="F:electron transfer activity"/>
    <property type="evidence" value="ECO:0007669"/>
    <property type="project" value="InterPro"/>
</dbReference>
<feature type="domain" description="Cytochrome c" evidence="10">
    <location>
        <begin position="309"/>
        <end position="425"/>
    </location>
</feature>
<comment type="subcellular location">
    <subcellularLocation>
        <location evidence="1">Cell envelope</location>
    </subcellularLocation>
</comment>
<dbReference type="InterPro" id="IPR009056">
    <property type="entry name" value="Cyt_c-like_dom"/>
</dbReference>
<evidence type="ECO:0000256" key="8">
    <source>
        <dbReference type="SAM" id="MobiDB-lite"/>
    </source>
</evidence>
<name>A0A923S5H7_9BURK</name>
<keyword evidence="5" id="KW-0560">Oxidoreductase</keyword>
<dbReference type="SUPFAM" id="SSF46626">
    <property type="entry name" value="Cytochrome c"/>
    <property type="match status" value="2"/>
</dbReference>
<evidence type="ECO:0000256" key="9">
    <source>
        <dbReference type="SAM" id="SignalP"/>
    </source>
</evidence>
<protein>
    <submittedName>
        <fullName evidence="11">C-type cytochrome</fullName>
    </submittedName>
</protein>
<evidence type="ECO:0000256" key="4">
    <source>
        <dbReference type="ARBA" id="ARBA00022729"/>
    </source>
</evidence>
<evidence type="ECO:0000313" key="11">
    <source>
        <dbReference type="EMBL" id="MBC5768634.1"/>
    </source>
</evidence>
<evidence type="ECO:0000256" key="3">
    <source>
        <dbReference type="ARBA" id="ARBA00022723"/>
    </source>
</evidence>
<dbReference type="InterPro" id="IPR051395">
    <property type="entry name" value="Cytochrome_c_Peroxidase/MauG"/>
</dbReference>
<dbReference type="EMBL" id="JACORU010000020">
    <property type="protein sequence ID" value="MBC5768634.1"/>
    <property type="molecule type" value="Genomic_DNA"/>
</dbReference>
<comment type="caution">
    <text evidence="11">The sequence shown here is derived from an EMBL/GenBank/DDBJ whole genome shotgun (WGS) entry which is preliminary data.</text>
</comment>
<dbReference type="PROSITE" id="PS51257">
    <property type="entry name" value="PROKAR_LIPOPROTEIN"/>
    <property type="match status" value="1"/>
</dbReference>
<feature type="region of interest" description="Disordered" evidence="8">
    <location>
        <begin position="386"/>
        <end position="407"/>
    </location>
</feature>
<evidence type="ECO:0000259" key="10">
    <source>
        <dbReference type="PROSITE" id="PS51007"/>
    </source>
</evidence>
<dbReference type="InterPro" id="IPR036909">
    <property type="entry name" value="Cyt_c-like_dom_sf"/>
</dbReference>
<dbReference type="PROSITE" id="PS51007">
    <property type="entry name" value="CYTC"/>
    <property type="match status" value="1"/>
</dbReference>